<keyword evidence="7" id="KW-1185">Reference proteome</keyword>
<dbReference type="InterPro" id="IPR050343">
    <property type="entry name" value="RsuA_PseudoU_synthase"/>
</dbReference>
<dbReference type="InterPro" id="IPR018496">
    <property type="entry name" value="PsdUridine_synth_RsuA/RluB_CS"/>
</dbReference>
<reference evidence="6 7" key="1">
    <citation type="submission" date="2005-11" db="EMBL/GenBank/DDBJ databases">
        <title>The complete genome sequence of Lawsonia intracellularis: the causative agent of proliferative enteropathy.</title>
        <authorList>
            <person name="Kaur K."/>
            <person name="Zhang Q."/>
            <person name="Beckler D."/>
            <person name="Munir S."/>
            <person name="Li L."/>
            <person name="Kinsley K."/>
            <person name="Herron L."/>
            <person name="Peterson A."/>
            <person name="May B."/>
            <person name="Singh S."/>
            <person name="Gebhart C."/>
            <person name="Kapur V."/>
        </authorList>
    </citation>
    <scope>NUCLEOTIDE SEQUENCE [LARGE SCALE GENOMIC DNA]</scope>
    <source>
        <strain evidence="6 7">PHE/MN1-00</strain>
    </source>
</reference>
<dbReference type="GO" id="GO:0000455">
    <property type="term" value="P:enzyme-directed rRNA pseudouridine synthesis"/>
    <property type="evidence" value="ECO:0007669"/>
    <property type="project" value="UniProtKB-ARBA"/>
</dbReference>
<proteinExistence type="inferred from homology"/>
<dbReference type="InterPro" id="IPR006145">
    <property type="entry name" value="PsdUridine_synth_RsuA/RluA"/>
</dbReference>
<dbReference type="eggNOG" id="COG1187">
    <property type="taxonomic scope" value="Bacteria"/>
</dbReference>
<name>Q1MQ05_LAWIP</name>
<dbReference type="Pfam" id="PF00849">
    <property type="entry name" value="PseudoU_synth_2"/>
    <property type="match status" value="1"/>
</dbReference>
<dbReference type="AlphaFoldDB" id="Q1MQ05"/>
<dbReference type="Gene3D" id="3.30.70.580">
    <property type="entry name" value="Pseudouridine synthase I, catalytic domain, N-terminal subdomain"/>
    <property type="match status" value="1"/>
</dbReference>
<dbReference type="PROSITE" id="PS50889">
    <property type="entry name" value="S4"/>
    <property type="match status" value="1"/>
</dbReference>
<dbReference type="FunFam" id="3.10.290.10:FF:000003">
    <property type="entry name" value="Pseudouridine synthase"/>
    <property type="match status" value="1"/>
</dbReference>
<dbReference type="EMBL" id="AM180252">
    <property type="protein sequence ID" value="CAJ54922.1"/>
    <property type="molecule type" value="Genomic_DNA"/>
</dbReference>
<dbReference type="InterPro" id="IPR000748">
    <property type="entry name" value="PsdUridine_synth_RsuA/RluB/E/F"/>
</dbReference>
<dbReference type="InterPro" id="IPR020094">
    <property type="entry name" value="TruA/RsuA/RluB/E/F_N"/>
</dbReference>
<dbReference type="Gene3D" id="3.30.70.1560">
    <property type="entry name" value="Alpha-L RNA-binding motif"/>
    <property type="match status" value="1"/>
</dbReference>
<feature type="domain" description="RNA-binding S4" evidence="5">
    <location>
        <begin position="24"/>
        <end position="83"/>
    </location>
</feature>
<dbReference type="CDD" id="cd02870">
    <property type="entry name" value="PseudoU_synth_RsuA_like"/>
    <property type="match status" value="1"/>
</dbReference>
<dbReference type="PANTHER" id="PTHR47683:SF2">
    <property type="entry name" value="RNA-BINDING S4 DOMAIN-CONTAINING PROTEIN"/>
    <property type="match status" value="1"/>
</dbReference>
<organism evidence="6 7">
    <name type="scientific">Lawsonia intracellularis (strain PHE/MN1-00)</name>
    <dbReference type="NCBI Taxonomy" id="363253"/>
    <lineage>
        <taxon>Bacteria</taxon>
        <taxon>Pseudomonadati</taxon>
        <taxon>Thermodesulfobacteriota</taxon>
        <taxon>Desulfovibrionia</taxon>
        <taxon>Desulfovibrionales</taxon>
        <taxon>Desulfovibrionaceae</taxon>
        <taxon>Lawsonia</taxon>
    </lineage>
</organism>
<evidence type="ECO:0000256" key="1">
    <source>
        <dbReference type="ARBA" id="ARBA00008348"/>
    </source>
</evidence>
<dbReference type="CDD" id="cd00165">
    <property type="entry name" value="S4"/>
    <property type="match status" value="1"/>
</dbReference>
<dbReference type="GO" id="GO:0003723">
    <property type="term" value="F:RNA binding"/>
    <property type="evidence" value="ECO:0007669"/>
    <property type="project" value="UniProtKB-KW"/>
</dbReference>
<sequence length="270" mass="31056">MQTKQKQIPQLLRNHTQSSTTTSIRINKALANAGVCSRRNVDKYILNGEVTINGKSVTQPGIYIHPDKDIIALHGRRVDIQLKNKKYYYLSMYKPIKVISSVKDPQNRLTVLDFIPFPWKNYRLYPVGRLDFFSEGLLLITNDGELTQRLTHPRYHISKVYHVLIRERILNTTLKNISKGITLSDGTKLPPAKVRVLSSITETNTTWLEITLQQGINRQIRRMCKELGLTILKLIRVKQGNINLSNLQPGEVRPLKNDEIKLLKKNVQLI</sequence>
<dbReference type="SUPFAM" id="SSF55120">
    <property type="entry name" value="Pseudouridine synthase"/>
    <property type="match status" value="1"/>
</dbReference>
<dbReference type="SUPFAM" id="SSF55174">
    <property type="entry name" value="Alpha-L RNA-binding motif"/>
    <property type="match status" value="1"/>
</dbReference>
<dbReference type="EC" id="5.4.99.-" evidence="4"/>
<dbReference type="PANTHER" id="PTHR47683">
    <property type="entry name" value="PSEUDOURIDINE SYNTHASE FAMILY PROTEIN-RELATED"/>
    <property type="match status" value="1"/>
</dbReference>
<dbReference type="RefSeq" id="WP_011526951.1">
    <property type="nucleotide sequence ID" value="NC_008011.1"/>
</dbReference>
<protein>
    <recommendedName>
        <fullName evidence="4">Pseudouridine synthase</fullName>
        <ecNumber evidence="4">5.4.99.-</ecNumber>
    </recommendedName>
</protein>
<evidence type="ECO:0000313" key="7">
    <source>
        <dbReference type="Proteomes" id="UP000002430"/>
    </source>
</evidence>
<evidence type="ECO:0000259" key="5">
    <source>
        <dbReference type="SMART" id="SM00363"/>
    </source>
</evidence>
<dbReference type="InterPro" id="IPR042092">
    <property type="entry name" value="PsdUridine_s_RsuA/RluB/E/F_cat"/>
</dbReference>
<keyword evidence="2 4" id="KW-0413">Isomerase</keyword>
<dbReference type="OrthoDB" id="9807213at2"/>
<accession>Q1MQ05</accession>
<dbReference type="InterPro" id="IPR036986">
    <property type="entry name" value="S4_RNA-bd_sf"/>
</dbReference>
<dbReference type="NCBIfam" id="TIGR00093">
    <property type="entry name" value="pseudouridine synthase"/>
    <property type="match status" value="1"/>
</dbReference>
<evidence type="ECO:0000313" key="6">
    <source>
        <dbReference type="EMBL" id="CAJ54922.1"/>
    </source>
</evidence>
<gene>
    <name evidence="6" type="primary">rluB</name>
    <name evidence="6" type="ordered locus">LI0868</name>
</gene>
<evidence type="ECO:0000256" key="2">
    <source>
        <dbReference type="ARBA" id="ARBA00023235"/>
    </source>
</evidence>
<dbReference type="GO" id="GO:0120159">
    <property type="term" value="F:rRNA pseudouridine synthase activity"/>
    <property type="evidence" value="ECO:0007669"/>
    <property type="project" value="UniProtKB-ARBA"/>
</dbReference>
<dbReference type="Gene3D" id="3.10.290.10">
    <property type="entry name" value="RNA-binding S4 domain"/>
    <property type="match status" value="1"/>
</dbReference>
<comment type="similarity">
    <text evidence="1 4">Belongs to the pseudouridine synthase RsuA family.</text>
</comment>
<dbReference type="InterPro" id="IPR002942">
    <property type="entry name" value="S4_RNA-bd"/>
</dbReference>
<dbReference type="STRING" id="363253.LI0868"/>
<dbReference type="HOGENOM" id="CLU_024979_1_2_7"/>
<dbReference type="InterPro" id="IPR020103">
    <property type="entry name" value="PsdUridine_synth_cat_dom_sf"/>
</dbReference>
<dbReference type="SMART" id="SM00363">
    <property type="entry name" value="S4"/>
    <property type="match status" value="1"/>
</dbReference>
<dbReference type="Proteomes" id="UP000002430">
    <property type="component" value="Chromosome"/>
</dbReference>
<keyword evidence="3" id="KW-0694">RNA-binding</keyword>
<dbReference type="Pfam" id="PF01479">
    <property type="entry name" value="S4"/>
    <property type="match status" value="1"/>
</dbReference>
<dbReference type="KEGG" id="lip:LI0868"/>
<evidence type="ECO:0000256" key="4">
    <source>
        <dbReference type="RuleBase" id="RU003887"/>
    </source>
</evidence>
<dbReference type="PROSITE" id="PS01149">
    <property type="entry name" value="PSI_RSU"/>
    <property type="match status" value="1"/>
</dbReference>
<evidence type="ECO:0000256" key="3">
    <source>
        <dbReference type="PROSITE-ProRule" id="PRU00182"/>
    </source>
</evidence>